<feature type="chain" id="PRO_5016860600" evidence="3">
    <location>
        <begin position="20"/>
        <end position="574"/>
    </location>
</feature>
<name>A0A368P9X8_9FLAO</name>
<evidence type="ECO:0000259" key="5">
    <source>
        <dbReference type="Pfam" id="PF18962"/>
    </source>
</evidence>
<dbReference type="InterPro" id="IPR003305">
    <property type="entry name" value="CenC_carb-bd"/>
</dbReference>
<keyword evidence="7" id="KW-1185">Reference proteome</keyword>
<dbReference type="Pfam" id="PF18962">
    <property type="entry name" value="Por_Secre_tail"/>
    <property type="match status" value="1"/>
</dbReference>
<feature type="domain" description="Secretion system C-terminal sorting" evidence="5">
    <location>
        <begin position="504"/>
        <end position="573"/>
    </location>
</feature>
<dbReference type="Gene3D" id="2.60.120.260">
    <property type="entry name" value="Galactose-binding domain-like"/>
    <property type="match status" value="1"/>
</dbReference>
<evidence type="ECO:0000313" key="6">
    <source>
        <dbReference type="EMBL" id="RCU58599.1"/>
    </source>
</evidence>
<comment type="caution">
    <text evidence="6">The sequence shown here is derived from an EMBL/GenBank/DDBJ whole genome shotgun (WGS) entry which is preliminary data.</text>
</comment>
<feature type="domain" description="CBM-cenC" evidence="4">
    <location>
        <begin position="21"/>
        <end position="153"/>
    </location>
</feature>
<feature type="signal peptide" evidence="3">
    <location>
        <begin position="1"/>
        <end position="19"/>
    </location>
</feature>
<dbReference type="NCBIfam" id="TIGR04183">
    <property type="entry name" value="Por_Secre_tail"/>
    <property type="match status" value="1"/>
</dbReference>
<dbReference type="OrthoDB" id="1056765at2"/>
<dbReference type="InterPro" id="IPR008979">
    <property type="entry name" value="Galactose-bd-like_sf"/>
</dbReference>
<dbReference type="Pfam" id="PF19625">
    <property type="entry name" value="DUF6130"/>
    <property type="match status" value="1"/>
</dbReference>
<dbReference type="SUPFAM" id="SSF49785">
    <property type="entry name" value="Galactose-binding domain-like"/>
    <property type="match status" value="1"/>
</dbReference>
<dbReference type="Proteomes" id="UP000252249">
    <property type="component" value="Unassembled WGS sequence"/>
</dbReference>
<dbReference type="InterPro" id="IPR026444">
    <property type="entry name" value="Secre_tail"/>
</dbReference>
<dbReference type="EMBL" id="QPIG01000001">
    <property type="protein sequence ID" value="RCU58599.1"/>
    <property type="molecule type" value="Genomic_DNA"/>
</dbReference>
<proteinExistence type="predicted"/>
<dbReference type="AlphaFoldDB" id="A0A368P9X8"/>
<dbReference type="GO" id="GO:0016798">
    <property type="term" value="F:hydrolase activity, acting on glycosyl bonds"/>
    <property type="evidence" value="ECO:0007669"/>
    <property type="project" value="InterPro"/>
</dbReference>
<evidence type="ECO:0000256" key="2">
    <source>
        <dbReference type="ARBA" id="ARBA00022801"/>
    </source>
</evidence>
<dbReference type="InterPro" id="IPR046133">
    <property type="entry name" value="DUF6130"/>
</dbReference>
<gene>
    <name evidence="6" type="ORF">DU428_04270</name>
</gene>
<keyword evidence="2" id="KW-0378">Hydrolase</keyword>
<dbReference type="RefSeq" id="WP_113965872.1">
    <property type="nucleotide sequence ID" value="NZ_JBLWTE010000001.1"/>
</dbReference>
<reference evidence="6 7" key="1">
    <citation type="submission" date="2018-07" db="EMBL/GenBank/DDBJ databases">
        <title>Oceanihabitans testaceum sp. nov., isolated from marine sediment.</title>
        <authorList>
            <person name="Li C.-M."/>
        </authorList>
    </citation>
    <scope>NUCLEOTIDE SEQUENCE [LARGE SCALE GENOMIC DNA]</scope>
    <source>
        <strain evidence="6 7">S9-10</strain>
    </source>
</reference>
<evidence type="ECO:0000256" key="1">
    <source>
        <dbReference type="ARBA" id="ARBA00022729"/>
    </source>
</evidence>
<keyword evidence="1 3" id="KW-0732">Signal</keyword>
<evidence type="ECO:0000259" key="4">
    <source>
        <dbReference type="Pfam" id="PF02018"/>
    </source>
</evidence>
<dbReference type="Pfam" id="PF02018">
    <property type="entry name" value="CBM_4_9"/>
    <property type="match status" value="1"/>
</dbReference>
<evidence type="ECO:0000313" key="7">
    <source>
        <dbReference type="Proteomes" id="UP000252249"/>
    </source>
</evidence>
<organism evidence="6 7">
    <name type="scientific">Oceanihabitans sediminis</name>
    <dbReference type="NCBI Taxonomy" id="1812012"/>
    <lineage>
        <taxon>Bacteria</taxon>
        <taxon>Pseudomonadati</taxon>
        <taxon>Bacteroidota</taxon>
        <taxon>Flavobacteriia</taxon>
        <taxon>Flavobacteriales</taxon>
        <taxon>Flavobacteriaceae</taxon>
        <taxon>Oceanihabitans</taxon>
    </lineage>
</organism>
<protein>
    <submittedName>
        <fullName evidence="6">T9SS C-terminal target domain-containing protein</fullName>
    </submittedName>
</protein>
<accession>A0A368P9X8</accession>
<sequence>MKKLYFLLFTVLTFSYSFGQELMVNGDLEAWDNPTTPTGWSKIESIAQETTEIHGGTYAAKHTGGTSDFGQTITGIVPGTSYTISLWYKVDAGFGDGTDARIWSYWKNGNTNINDNASELRGPNNAYFDNNGNQWTQYSVTLTAPATADSFYYEVRTYGTAVVYWDDFSFFQEATAVPTLGVVSPGDGDNVAGPDVTLDLSVQNFTVGNTGTGADGHIHYSVDGGATIMKYDTDPIILTGLSAGDHTVDLELVDDDHNPLATPITTSVTFTVYEVQTLPFVESFNYTVGEALAAQPAWTNYFSGDDVLVEAGSLSYSTLNGEGNAIAFDGSGADPVVDYTPTSAGKIYSSFMLKVTSLEAGAIDGYFAILRTDSGDYAARLWISPTGASTYQIGISNGGTLTQVTAGADFNIDQTIFVVFNYDIDNDTVNAWANPALGVAEPVADISEPSTSTANTFSQFMVRQDSTNETPGIVMDELRIGTTWASVTPATLSIENLQTSTFGVYPNPVTNGTVTITSTSQDAMNVQVFDILGKQVKNETLTNNTLNVSNLKSGVYIVKITQNNASTTKKLVIK</sequence>
<evidence type="ECO:0000256" key="3">
    <source>
        <dbReference type="SAM" id="SignalP"/>
    </source>
</evidence>